<keyword evidence="2" id="KW-0012">Acyltransferase</keyword>
<organism evidence="2 3">
    <name type="scientific">Sphingobacterium kitahiroshimense</name>
    <dbReference type="NCBI Taxonomy" id="470446"/>
    <lineage>
        <taxon>Bacteria</taxon>
        <taxon>Pseudomonadati</taxon>
        <taxon>Bacteroidota</taxon>
        <taxon>Sphingobacteriia</taxon>
        <taxon>Sphingobacteriales</taxon>
        <taxon>Sphingobacteriaceae</taxon>
        <taxon>Sphingobacterium</taxon>
    </lineage>
</organism>
<dbReference type="PANTHER" id="PTHR43233:SF1">
    <property type="entry name" value="FAMILY N-ACETYLTRANSFERASE, PUTATIVE (AFU_ORTHOLOGUE AFUA_6G03350)-RELATED"/>
    <property type="match status" value="1"/>
</dbReference>
<dbReference type="Proteomes" id="UP001409291">
    <property type="component" value="Unassembled WGS sequence"/>
</dbReference>
<dbReference type="InterPro" id="IPR053144">
    <property type="entry name" value="Acetyltransferase_Butenolide"/>
</dbReference>
<dbReference type="GO" id="GO:0016746">
    <property type="term" value="F:acyltransferase activity"/>
    <property type="evidence" value="ECO:0007669"/>
    <property type="project" value="UniProtKB-KW"/>
</dbReference>
<name>A0ABV0BZG3_9SPHI</name>
<comment type="caution">
    <text evidence="2">The sequence shown here is derived from an EMBL/GenBank/DDBJ whole genome shotgun (WGS) entry which is preliminary data.</text>
</comment>
<dbReference type="InterPro" id="IPR000182">
    <property type="entry name" value="GNAT_dom"/>
</dbReference>
<feature type="domain" description="N-acetyltransferase" evidence="1">
    <location>
        <begin position="1"/>
        <end position="135"/>
    </location>
</feature>
<dbReference type="RefSeq" id="WP_132767847.1">
    <property type="nucleotide sequence ID" value="NZ_JAOQNK010000001.1"/>
</dbReference>
<dbReference type="PANTHER" id="PTHR43233">
    <property type="entry name" value="FAMILY N-ACETYLTRANSFERASE, PUTATIVE (AFU_ORTHOLOGUE AFUA_6G03350)-RELATED"/>
    <property type="match status" value="1"/>
</dbReference>
<protein>
    <submittedName>
        <fullName evidence="2">GNAT family N-acetyltransferase</fullName>
        <ecNumber evidence="2">2.3.1.-</ecNumber>
    </submittedName>
</protein>
<evidence type="ECO:0000313" key="3">
    <source>
        <dbReference type="Proteomes" id="UP001409291"/>
    </source>
</evidence>
<proteinExistence type="predicted"/>
<keyword evidence="2" id="KW-0808">Transferase</keyword>
<keyword evidence="3" id="KW-1185">Reference proteome</keyword>
<accession>A0ABV0BZG3</accession>
<dbReference type="CDD" id="cd04301">
    <property type="entry name" value="NAT_SF"/>
    <property type="match status" value="1"/>
</dbReference>
<reference evidence="2 3" key="1">
    <citation type="submission" date="2024-04" db="EMBL/GenBank/DDBJ databases">
        <title>WGS of bacteria from Torrens River.</title>
        <authorList>
            <person name="Wyrsch E.R."/>
            <person name="Drigo B."/>
        </authorList>
    </citation>
    <scope>NUCLEOTIDE SEQUENCE [LARGE SCALE GENOMIC DNA]</scope>
    <source>
        <strain evidence="2 3">TWI391</strain>
    </source>
</reference>
<dbReference type="Pfam" id="PF00583">
    <property type="entry name" value="Acetyltransf_1"/>
    <property type="match status" value="1"/>
</dbReference>
<dbReference type="PROSITE" id="PS51186">
    <property type="entry name" value="GNAT"/>
    <property type="match status" value="1"/>
</dbReference>
<evidence type="ECO:0000313" key="2">
    <source>
        <dbReference type="EMBL" id="MEN5380159.1"/>
    </source>
</evidence>
<dbReference type="EC" id="2.3.1.-" evidence="2"/>
<dbReference type="Gene3D" id="3.40.630.30">
    <property type="match status" value="1"/>
</dbReference>
<sequence>MLTYQIEDTVGAEEFKEVLINSTLGERRPVDEPERIAGMLKYANLIATARDSGKLIGVARSLTDFVYCTYLSDLAVDENYQKMGIGKELIRLTKEHSPKAKLILLAAPKAVGYYPKIGMTQWEQCYVLDNVEDLK</sequence>
<dbReference type="InterPro" id="IPR016181">
    <property type="entry name" value="Acyl_CoA_acyltransferase"/>
</dbReference>
<dbReference type="SUPFAM" id="SSF55729">
    <property type="entry name" value="Acyl-CoA N-acyltransferases (Nat)"/>
    <property type="match status" value="1"/>
</dbReference>
<gene>
    <name evidence="2" type="ORF">ABE541_23025</name>
</gene>
<dbReference type="EMBL" id="JBDJNQ010000014">
    <property type="protein sequence ID" value="MEN5380159.1"/>
    <property type="molecule type" value="Genomic_DNA"/>
</dbReference>
<evidence type="ECO:0000259" key="1">
    <source>
        <dbReference type="PROSITE" id="PS51186"/>
    </source>
</evidence>